<dbReference type="UniPathway" id="UPA00196"/>
<dbReference type="Proteomes" id="UP000078397">
    <property type="component" value="Unassembled WGS sequence"/>
</dbReference>
<comment type="subcellular location">
    <subcellularLocation>
        <location evidence="1 13">Endoplasmic reticulum membrane</location>
        <topology evidence="1 13">Multi-pass membrane protein</topology>
    </subcellularLocation>
</comment>
<evidence type="ECO:0000256" key="13">
    <source>
        <dbReference type="RuleBase" id="RU365064"/>
    </source>
</evidence>
<evidence type="ECO:0000256" key="5">
    <source>
        <dbReference type="ARBA" id="ARBA00022502"/>
    </source>
</evidence>
<dbReference type="PANTHER" id="PTHR12886">
    <property type="entry name" value="PIG-M MANNOSYLTRANSFERASE"/>
    <property type="match status" value="1"/>
</dbReference>
<dbReference type="GeneID" id="28853365"/>
<evidence type="ECO:0000256" key="2">
    <source>
        <dbReference type="ARBA" id="ARBA00004687"/>
    </source>
</evidence>
<evidence type="ECO:0000256" key="3">
    <source>
        <dbReference type="ARBA" id="ARBA00011071"/>
    </source>
</evidence>
<dbReference type="Pfam" id="PF05007">
    <property type="entry name" value="Mannosyl_trans"/>
    <property type="match status" value="1"/>
</dbReference>
<comment type="similarity">
    <text evidence="3 13">Belongs to the PIGM family.</text>
</comment>
<evidence type="ECO:0000256" key="6">
    <source>
        <dbReference type="ARBA" id="ARBA00022676"/>
    </source>
</evidence>
<dbReference type="AlphaFoldDB" id="A0A179FBG7"/>
<keyword evidence="7 13" id="KW-0808">Transferase</keyword>
<dbReference type="RefSeq" id="XP_018140230.1">
    <property type="nucleotide sequence ID" value="XM_018289371.1"/>
</dbReference>
<feature type="transmembrane region" description="Helical" evidence="13">
    <location>
        <begin position="209"/>
        <end position="230"/>
    </location>
</feature>
<sequence>MILLRPTPLFLIALLLRITLLLYGTFQDTHSAIKYTDIDYLVFTDASRYVSHSQSPYARDTYRYTPLLAWLLLPTTSFFSFGKIVFALADLLAGWLIVRILRRRGMSAEKAGAFAALWLWNPMVATISTRGSSEGLLGVLTMGLLWAVETRRVNVAAVVLGLGVHFKIYPCVWAPAIIWWMDDEHMGRPRSPNQDPFTRIIAFFSKERIQLAVVSLSTFMGLNLLMYTIYGHPFLVHTFFHHLTRIDHRHNFSPYNILLYLTSSDGASSLHAESLAFLPQLSLSCVFIPFVLAKKDLATTMMAQTFAFVTFNKVCTSQYFLWYMIFLPLYLPTSRLLQKPSLGVTALILWVASQGAWLQQGYQLEFLGRSTFFPGLWLASIGFFLVNCWILGIIISDGVGVNAPKAHIE</sequence>
<keyword evidence="5 13" id="KW-0337">GPI-anchor biosynthesis</keyword>
<comment type="caution">
    <text evidence="13">Lacks conserved residue(s) required for the propagation of feature annotation.</text>
</comment>
<evidence type="ECO:0000256" key="12">
    <source>
        <dbReference type="ARBA" id="ARBA00025399"/>
    </source>
</evidence>
<evidence type="ECO:0000256" key="10">
    <source>
        <dbReference type="ARBA" id="ARBA00022989"/>
    </source>
</evidence>
<keyword evidence="6 13" id="KW-0328">Glycosyltransferase</keyword>
<evidence type="ECO:0000256" key="11">
    <source>
        <dbReference type="ARBA" id="ARBA00023136"/>
    </source>
</evidence>
<feature type="transmembrane region" description="Helical" evidence="13">
    <location>
        <begin position="371"/>
        <end position="395"/>
    </location>
</feature>
<keyword evidence="11 13" id="KW-0472">Membrane</keyword>
<protein>
    <recommendedName>
        <fullName evidence="4 13">GPI mannosyltransferase 1</fullName>
        <ecNumber evidence="13">2.4.1.-</ecNumber>
    </recommendedName>
    <alternativeName>
        <fullName evidence="13">GPI mannosyltransferase I</fullName>
    </alternativeName>
</protein>
<keyword evidence="15" id="KW-1185">Reference proteome</keyword>
<evidence type="ECO:0000256" key="7">
    <source>
        <dbReference type="ARBA" id="ARBA00022679"/>
    </source>
</evidence>
<gene>
    <name evidence="14" type="ORF">VFPPC_11104</name>
</gene>
<comment type="function">
    <text evidence="12 13">Mannosyltransferase involved in glycosylphosphatidylinositol-anchor biosynthesis. Transfers the first alpha-1,4-mannose to GlcN-acyl-PI during GPI precursor assembly. Required for cell wall integrity.</text>
</comment>
<keyword evidence="10 13" id="KW-1133">Transmembrane helix</keyword>
<evidence type="ECO:0000313" key="14">
    <source>
        <dbReference type="EMBL" id="OAQ62650.1"/>
    </source>
</evidence>
<comment type="pathway">
    <text evidence="2 13">Glycolipid biosynthesis; glycosylphosphatidylinositol-anchor biosynthesis.</text>
</comment>
<evidence type="ECO:0000256" key="4">
    <source>
        <dbReference type="ARBA" id="ARBA00013797"/>
    </source>
</evidence>
<dbReference type="GO" id="GO:0006506">
    <property type="term" value="P:GPI anchor biosynthetic process"/>
    <property type="evidence" value="ECO:0007669"/>
    <property type="project" value="UniProtKB-UniPathway"/>
</dbReference>
<dbReference type="GO" id="GO:1990529">
    <property type="term" value="C:glycosylphosphatidylinositol-mannosyltransferase I complex"/>
    <property type="evidence" value="ECO:0007669"/>
    <property type="project" value="TreeGrafter"/>
</dbReference>
<dbReference type="GO" id="GO:0051751">
    <property type="term" value="F:alpha-1,4-mannosyltransferase activity"/>
    <property type="evidence" value="ECO:0007669"/>
    <property type="project" value="InterPro"/>
</dbReference>
<feature type="transmembrane region" description="Helical" evidence="13">
    <location>
        <begin position="78"/>
        <end position="101"/>
    </location>
</feature>
<name>A0A179FBG7_METCM</name>
<dbReference type="InterPro" id="IPR007704">
    <property type="entry name" value="PIG-M"/>
</dbReference>
<feature type="transmembrane region" description="Helical" evidence="13">
    <location>
        <begin position="7"/>
        <end position="26"/>
    </location>
</feature>
<accession>A0A179FBG7</accession>
<dbReference type="GO" id="GO:0004376">
    <property type="term" value="F:GPI mannosyltransferase activity"/>
    <property type="evidence" value="ECO:0007669"/>
    <property type="project" value="InterPro"/>
</dbReference>
<feature type="transmembrane region" description="Helical" evidence="13">
    <location>
        <begin position="305"/>
        <end position="330"/>
    </location>
</feature>
<dbReference type="EC" id="2.4.1.-" evidence="13"/>
<evidence type="ECO:0000313" key="15">
    <source>
        <dbReference type="Proteomes" id="UP000078397"/>
    </source>
</evidence>
<organism evidence="14 15">
    <name type="scientific">Pochonia chlamydosporia 170</name>
    <dbReference type="NCBI Taxonomy" id="1380566"/>
    <lineage>
        <taxon>Eukaryota</taxon>
        <taxon>Fungi</taxon>
        <taxon>Dikarya</taxon>
        <taxon>Ascomycota</taxon>
        <taxon>Pezizomycotina</taxon>
        <taxon>Sordariomycetes</taxon>
        <taxon>Hypocreomycetidae</taxon>
        <taxon>Hypocreales</taxon>
        <taxon>Clavicipitaceae</taxon>
        <taxon>Pochonia</taxon>
    </lineage>
</organism>
<dbReference type="OrthoDB" id="1741594at2759"/>
<dbReference type="GO" id="GO:0005789">
    <property type="term" value="C:endoplasmic reticulum membrane"/>
    <property type="evidence" value="ECO:0007669"/>
    <property type="project" value="UniProtKB-SubCell"/>
</dbReference>
<keyword evidence="9 13" id="KW-0256">Endoplasmic reticulum</keyword>
<comment type="caution">
    <text evidence="14">The sequence shown here is derived from an EMBL/GenBank/DDBJ whole genome shotgun (WGS) entry which is preliminary data.</text>
</comment>
<evidence type="ECO:0000256" key="9">
    <source>
        <dbReference type="ARBA" id="ARBA00022824"/>
    </source>
</evidence>
<evidence type="ECO:0000256" key="8">
    <source>
        <dbReference type="ARBA" id="ARBA00022692"/>
    </source>
</evidence>
<dbReference type="EMBL" id="LSBJ02000006">
    <property type="protein sequence ID" value="OAQ62650.1"/>
    <property type="molecule type" value="Genomic_DNA"/>
</dbReference>
<dbReference type="KEGG" id="pchm:VFPPC_11104"/>
<feature type="transmembrane region" description="Helical" evidence="13">
    <location>
        <begin position="275"/>
        <end position="293"/>
    </location>
</feature>
<dbReference type="STRING" id="1380566.A0A179FBG7"/>
<evidence type="ECO:0000256" key="1">
    <source>
        <dbReference type="ARBA" id="ARBA00004477"/>
    </source>
</evidence>
<dbReference type="PANTHER" id="PTHR12886:SF0">
    <property type="entry name" value="GPI MANNOSYLTRANSFERASE 1"/>
    <property type="match status" value="1"/>
</dbReference>
<proteinExistence type="inferred from homology"/>
<keyword evidence="8 13" id="KW-0812">Transmembrane</keyword>
<reference evidence="14 15" key="1">
    <citation type="journal article" date="2016" name="PLoS Pathog.">
        <title>Biosynthesis of antibiotic leucinostatins in bio-control fungus Purpureocillium lilacinum and their inhibition on phytophthora revealed by genome mining.</title>
        <authorList>
            <person name="Wang G."/>
            <person name="Liu Z."/>
            <person name="Lin R."/>
            <person name="Li E."/>
            <person name="Mao Z."/>
            <person name="Ling J."/>
            <person name="Yang Y."/>
            <person name="Yin W.B."/>
            <person name="Xie B."/>
        </authorList>
    </citation>
    <scope>NUCLEOTIDE SEQUENCE [LARGE SCALE GENOMIC DNA]</scope>
    <source>
        <strain evidence="14">170</strain>
    </source>
</reference>